<dbReference type="Gene3D" id="3.30.1490.190">
    <property type="match status" value="1"/>
</dbReference>
<keyword evidence="2" id="KW-0678">Repressor</keyword>
<feature type="binding site" evidence="7">
    <location>
        <position position="88"/>
    </location>
    <ligand>
        <name>Zn(2+)</name>
        <dbReference type="ChEBI" id="CHEBI:29105"/>
    </ligand>
</feature>
<protein>
    <submittedName>
        <fullName evidence="9">Transcriptional repressor</fullName>
    </submittedName>
</protein>
<evidence type="ECO:0000313" key="9">
    <source>
        <dbReference type="EMBL" id="TNJ36277.1"/>
    </source>
</evidence>
<dbReference type="GO" id="GO:1900376">
    <property type="term" value="P:regulation of secondary metabolite biosynthetic process"/>
    <property type="evidence" value="ECO:0007669"/>
    <property type="project" value="TreeGrafter"/>
</dbReference>
<dbReference type="EMBL" id="VDCH01000043">
    <property type="protein sequence ID" value="TNJ36277.1"/>
    <property type="molecule type" value="Genomic_DNA"/>
</dbReference>
<dbReference type="GO" id="GO:0008270">
    <property type="term" value="F:zinc ion binding"/>
    <property type="evidence" value="ECO:0007669"/>
    <property type="project" value="TreeGrafter"/>
</dbReference>
<feature type="binding site" evidence="8">
    <location>
        <position position="120"/>
    </location>
    <ligand>
        <name>Fe cation</name>
        <dbReference type="ChEBI" id="CHEBI:24875"/>
    </ligand>
</feature>
<dbReference type="GO" id="GO:0000976">
    <property type="term" value="F:transcription cis-regulatory region binding"/>
    <property type="evidence" value="ECO:0007669"/>
    <property type="project" value="TreeGrafter"/>
</dbReference>
<accession>A0A5C4RZW7</accession>
<evidence type="ECO:0000256" key="5">
    <source>
        <dbReference type="ARBA" id="ARBA00023125"/>
    </source>
</evidence>
<keyword evidence="8" id="KW-0408">Iron</keyword>
<evidence type="ECO:0000256" key="8">
    <source>
        <dbReference type="PIRSR" id="PIRSR602481-2"/>
    </source>
</evidence>
<evidence type="ECO:0000256" key="2">
    <source>
        <dbReference type="ARBA" id="ARBA00022491"/>
    </source>
</evidence>
<sequence length="135" mass="15657">MNQQGAIKPYRHSRQRERLLAILRATESHPTATWLYDRLKEEFPSLSLGTVYRNLAILIGQGLVRKIDAGSTFDRFEAKTTPHYHLICNKCGKIIDFEERLFPEINDAVGRSTDFEIEMHQIDFFGTCPECRAKR</sequence>
<dbReference type="GO" id="GO:0003700">
    <property type="term" value="F:DNA-binding transcription factor activity"/>
    <property type="evidence" value="ECO:0007669"/>
    <property type="project" value="InterPro"/>
</dbReference>
<evidence type="ECO:0000256" key="7">
    <source>
        <dbReference type="PIRSR" id="PIRSR602481-1"/>
    </source>
</evidence>
<dbReference type="PANTHER" id="PTHR33202:SF7">
    <property type="entry name" value="FERRIC UPTAKE REGULATION PROTEIN"/>
    <property type="match status" value="1"/>
</dbReference>
<organism evidence="9 10">
    <name type="scientific">Chlorobaculum thiosulfatiphilum</name>
    <name type="common">Chlorobium limicola f.sp. thiosulfatophilum</name>
    <dbReference type="NCBI Taxonomy" id="115852"/>
    <lineage>
        <taxon>Bacteria</taxon>
        <taxon>Pseudomonadati</taxon>
        <taxon>Chlorobiota</taxon>
        <taxon>Chlorobiia</taxon>
        <taxon>Chlorobiales</taxon>
        <taxon>Chlorobiaceae</taxon>
        <taxon>Chlorobaculum</taxon>
    </lineage>
</organism>
<comment type="cofactor">
    <cofactor evidence="7">
        <name>Zn(2+)</name>
        <dbReference type="ChEBI" id="CHEBI:29105"/>
    </cofactor>
    <text evidence="7">Binds 1 zinc ion per subunit.</text>
</comment>
<feature type="binding site" evidence="7">
    <location>
        <position position="131"/>
    </location>
    <ligand>
        <name>Zn(2+)</name>
        <dbReference type="ChEBI" id="CHEBI:29105"/>
    </ligand>
</feature>
<comment type="similarity">
    <text evidence="1">Belongs to the Fur family.</text>
</comment>
<dbReference type="InterPro" id="IPR036390">
    <property type="entry name" value="WH_DNA-bd_sf"/>
</dbReference>
<evidence type="ECO:0000256" key="6">
    <source>
        <dbReference type="ARBA" id="ARBA00023163"/>
    </source>
</evidence>
<keyword evidence="7" id="KW-0479">Metal-binding</keyword>
<dbReference type="Proteomes" id="UP000308271">
    <property type="component" value="Unassembled WGS sequence"/>
</dbReference>
<feature type="binding site" evidence="7">
    <location>
        <position position="128"/>
    </location>
    <ligand>
        <name>Zn(2+)</name>
        <dbReference type="ChEBI" id="CHEBI:29105"/>
    </ligand>
</feature>
<dbReference type="InterPro" id="IPR002481">
    <property type="entry name" value="FUR"/>
</dbReference>
<evidence type="ECO:0000256" key="1">
    <source>
        <dbReference type="ARBA" id="ARBA00007957"/>
    </source>
</evidence>
<comment type="cofactor">
    <cofactor evidence="8">
        <name>Mn(2+)</name>
        <dbReference type="ChEBI" id="CHEBI:29035"/>
    </cofactor>
    <cofactor evidence="8">
        <name>Fe(2+)</name>
        <dbReference type="ChEBI" id="CHEBI:29033"/>
    </cofactor>
    <text evidence="8">Binds 1 Mn(2+) or Fe(2+) ion per subunit.</text>
</comment>
<reference evidence="9 10" key="1">
    <citation type="submission" date="2019-05" db="EMBL/GenBank/DDBJ databases">
        <title>Draft Whole-Genome sequence of the green sulfur bacterium Chlorobaculum thiosulfatiphilum DSM 249.</title>
        <authorList>
            <person name="Meyer T.E."/>
            <person name="Kyndt J.A."/>
        </authorList>
    </citation>
    <scope>NUCLEOTIDE SEQUENCE [LARGE SCALE GENOMIC DNA]</scope>
    <source>
        <strain evidence="9 10">DSM 249</strain>
    </source>
</reference>
<keyword evidence="4" id="KW-0805">Transcription regulation</keyword>
<dbReference type="AlphaFoldDB" id="A0A5C4RZW7"/>
<dbReference type="PANTHER" id="PTHR33202">
    <property type="entry name" value="ZINC UPTAKE REGULATION PROTEIN"/>
    <property type="match status" value="1"/>
</dbReference>
<name>A0A5C4RZW7_CHLTI</name>
<dbReference type="OrthoDB" id="594893at2"/>
<dbReference type="InterPro" id="IPR036388">
    <property type="entry name" value="WH-like_DNA-bd_sf"/>
</dbReference>
<proteinExistence type="inferred from homology"/>
<keyword evidence="5" id="KW-0238">DNA-binding</keyword>
<keyword evidence="6" id="KW-0804">Transcription</keyword>
<keyword evidence="10" id="KW-1185">Reference proteome</keyword>
<dbReference type="Gene3D" id="1.10.10.10">
    <property type="entry name" value="Winged helix-like DNA-binding domain superfamily/Winged helix DNA-binding domain"/>
    <property type="match status" value="1"/>
</dbReference>
<dbReference type="CDD" id="cd07153">
    <property type="entry name" value="Fur_like"/>
    <property type="match status" value="1"/>
</dbReference>
<dbReference type="InterPro" id="IPR043135">
    <property type="entry name" value="Fur_C"/>
</dbReference>
<feature type="binding site" evidence="7">
    <location>
        <position position="91"/>
    </location>
    <ligand>
        <name>Zn(2+)</name>
        <dbReference type="ChEBI" id="CHEBI:29105"/>
    </ligand>
</feature>
<dbReference type="Pfam" id="PF01475">
    <property type="entry name" value="FUR"/>
    <property type="match status" value="1"/>
</dbReference>
<evidence type="ECO:0000256" key="4">
    <source>
        <dbReference type="ARBA" id="ARBA00023015"/>
    </source>
</evidence>
<dbReference type="SUPFAM" id="SSF46785">
    <property type="entry name" value="Winged helix' DNA-binding domain"/>
    <property type="match status" value="1"/>
</dbReference>
<gene>
    <name evidence="9" type="ORF">FGF66_12060</name>
</gene>
<evidence type="ECO:0000313" key="10">
    <source>
        <dbReference type="Proteomes" id="UP000308271"/>
    </source>
</evidence>
<dbReference type="GO" id="GO:0045892">
    <property type="term" value="P:negative regulation of DNA-templated transcription"/>
    <property type="evidence" value="ECO:0007669"/>
    <property type="project" value="TreeGrafter"/>
</dbReference>
<comment type="caution">
    <text evidence="9">The sequence shown here is derived from an EMBL/GenBank/DDBJ whole genome shotgun (WGS) entry which is preliminary data.</text>
</comment>
<keyword evidence="3 7" id="KW-0862">Zinc</keyword>
<evidence type="ECO:0000256" key="3">
    <source>
        <dbReference type="ARBA" id="ARBA00022833"/>
    </source>
</evidence>
<dbReference type="RefSeq" id="WP_139457879.1">
    <property type="nucleotide sequence ID" value="NZ_VDCH01000043.1"/>
</dbReference>